<organism evidence="1 2">
    <name type="scientific">Rhizoctonia solani AG-3 Rhs1AP</name>
    <dbReference type="NCBI Taxonomy" id="1086054"/>
    <lineage>
        <taxon>Eukaryota</taxon>
        <taxon>Fungi</taxon>
        <taxon>Dikarya</taxon>
        <taxon>Basidiomycota</taxon>
        <taxon>Agaricomycotina</taxon>
        <taxon>Agaricomycetes</taxon>
        <taxon>Cantharellales</taxon>
        <taxon>Ceratobasidiaceae</taxon>
        <taxon>Rhizoctonia</taxon>
    </lineage>
</organism>
<sequence length="80" mass="9185">MRLIGVVRFRDQLAMVSPWLENGDLKSFIRDNPGVDRCALCTRGYRRSCVPSRQGRSSWGSKGCEHLDFSRPNCQNHGFR</sequence>
<proteinExistence type="predicted"/>
<dbReference type="OrthoDB" id="1924919at2759"/>
<evidence type="ECO:0000313" key="2">
    <source>
        <dbReference type="Proteomes" id="UP000030108"/>
    </source>
</evidence>
<reference evidence="2" key="1">
    <citation type="journal article" date="2014" name="Genome Announc.">
        <title>Draft genome sequence of the plant-pathogenic soil fungus Rhizoctonia solani anastomosis group 3 strain Rhs1AP.</title>
        <authorList>
            <person name="Cubeta M.A."/>
            <person name="Thomas E."/>
            <person name="Dean R.A."/>
            <person name="Jabaji S."/>
            <person name="Neate S.M."/>
            <person name="Tavantzis S."/>
            <person name="Toda T."/>
            <person name="Vilgalys R."/>
            <person name="Bharathan N."/>
            <person name="Fedorova-Abrams N."/>
            <person name="Pakala S.B."/>
            <person name="Pakala S.M."/>
            <person name="Zafar N."/>
            <person name="Joardar V."/>
            <person name="Losada L."/>
            <person name="Nierman W.C."/>
        </authorList>
    </citation>
    <scope>NUCLEOTIDE SEQUENCE [LARGE SCALE GENOMIC DNA]</scope>
    <source>
        <strain evidence="2">AG-3</strain>
    </source>
</reference>
<accession>X8JB42</accession>
<protein>
    <submittedName>
        <fullName evidence="1">Uncharacterized protein</fullName>
    </submittedName>
</protein>
<gene>
    <name evidence="1" type="ORF">RSOL_371740</name>
</gene>
<comment type="caution">
    <text evidence="1">The sequence shown here is derived from an EMBL/GenBank/DDBJ whole genome shotgun (WGS) entry which is preliminary data.</text>
</comment>
<name>X8JB42_9AGAM</name>
<dbReference type="AlphaFoldDB" id="X8JB42"/>
<evidence type="ECO:0000313" key="1">
    <source>
        <dbReference type="EMBL" id="EUC60859.1"/>
    </source>
</evidence>
<dbReference type="EMBL" id="JATN01000319">
    <property type="protein sequence ID" value="EUC60859.1"/>
    <property type="molecule type" value="Genomic_DNA"/>
</dbReference>
<dbReference type="Proteomes" id="UP000030108">
    <property type="component" value="Unassembled WGS sequence"/>
</dbReference>